<evidence type="ECO:0000313" key="4">
    <source>
        <dbReference type="EMBL" id="KAG6482040.1"/>
    </source>
</evidence>
<dbReference type="PANTHER" id="PTHR34271">
    <property type="entry name" value="NUCLEOLAR HISTONE METHYLTRANSFERASE-RELATED PROTEIN"/>
    <property type="match status" value="1"/>
</dbReference>
<proteinExistence type="predicted"/>
<dbReference type="AlphaFoldDB" id="A0A8J5KAX2"/>
<sequence length="181" mass="20693">MIQVGMKRIDAAIDALLPCGFTKETIVATVNKLLKVYDDDAAWHVIEEDSYKLVLETILDDQEQDARQAEKAKEGTRTLDTSSKQIVKTEQSVDWKDISCTDMNHNLVTYHVGLGQSTTAAVQLSQPNQIAEPQQKRRPCYGWISESEDEDEQREEQDIKVQPFRRVRKRPSGWDLKPSDM</sequence>
<gene>
    <name evidence="4" type="ORF">ZIOFF_058667</name>
</gene>
<dbReference type="Proteomes" id="UP000734854">
    <property type="component" value="Unassembled WGS sequence"/>
</dbReference>
<feature type="region of interest" description="Disordered" evidence="2">
    <location>
        <begin position="126"/>
        <end position="181"/>
    </location>
</feature>
<protein>
    <recommendedName>
        <fullName evidence="3">WIYLD domain-containing protein</fullName>
    </recommendedName>
</protein>
<organism evidence="4 5">
    <name type="scientific">Zingiber officinale</name>
    <name type="common">Ginger</name>
    <name type="synonym">Amomum zingiber</name>
    <dbReference type="NCBI Taxonomy" id="94328"/>
    <lineage>
        <taxon>Eukaryota</taxon>
        <taxon>Viridiplantae</taxon>
        <taxon>Streptophyta</taxon>
        <taxon>Embryophyta</taxon>
        <taxon>Tracheophyta</taxon>
        <taxon>Spermatophyta</taxon>
        <taxon>Magnoliopsida</taxon>
        <taxon>Liliopsida</taxon>
        <taxon>Zingiberales</taxon>
        <taxon>Zingiberaceae</taxon>
        <taxon>Zingiber</taxon>
    </lineage>
</organism>
<dbReference type="EMBL" id="JACMSC010000016">
    <property type="protein sequence ID" value="KAG6482040.1"/>
    <property type="molecule type" value="Genomic_DNA"/>
</dbReference>
<dbReference type="Pfam" id="PF10440">
    <property type="entry name" value="WIYLD"/>
    <property type="match status" value="1"/>
</dbReference>
<dbReference type="InterPro" id="IPR043017">
    <property type="entry name" value="WIYLD_dom_sf"/>
</dbReference>
<dbReference type="PANTHER" id="PTHR34271:SF1">
    <property type="entry name" value="NUCLEOLAR HISTONE METHYLTRANSFERASE-RELATED PROTEIN"/>
    <property type="match status" value="1"/>
</dbReference>
<evidence type="ECO:0000313" key="5">
    <source>
        <dbReference type="Proteomes" id="UP000734854"/>
    </source>
</evidence>
<feature type="coiled-coil region" evidence="1">
    <location>
        <begin position="52"/>
        <end position="79"/>
    </location>
</feature>
<comment type="caution">
    <text evidence="4">The sequence shown here is derived from an EMBL/GenBank/DDBJ whole genome shotgun (WGS) entry which is preliminary data.</text>
</comment>
<reference evidence="4 5" key="1">
    <citation type="submission" date="2020-08" db="EMBL/GenBank/DDBJ databases">
        <title>Plant Genome Project.</title>
        <authorList>
            <person name="Zhang R.-G."/>
        </authorList>
    </citation>
    <scope>NUCLEOTIDE SEQUENCE [LARGE SCALE GENOMIC DNA]</scope>
    <source>
        <tissue evidence="4">Rhizome</tissue>
    </source>
</reference>
<evidence type="ECO:0000256" key="2">
    <source>
        <dbReference type="SAM" id="MobiDB-lite"/>
    </source>
</evidence>
<dbReference type="Gene3D" id="1.10.8.850">
    <property type="entry name" value="Histone-lysine N methyltransferase , C-terminal domain-like"/>
    <property type="match status" value="1"/>
</dbReference>
<dbReference type="InterPro" id="IPR018848">
    <property type="entry name" value="WIYLD_domain"/>
</dbReference>
<accession>A0A8J5KAX2</accession>
<keyword evidence="1" id="KW-0175">Coiled coil</keyword>
<evidence type="ECO:0000256" key="1">
    <source>
        <dbReference type="SAM" id="Coils"/>
    </source>
</evidence>
<feature type="compositionally biased region" description="Acidic residues" evidence="2">
    <location>
        <begin position="146"/>
        <end position="155"/>
    </location>
</feature>
<feature type="domain" description="WIYLD" evidence="3">
    <location>
        <begin position="5"/>
        <end position="64"/>
    </location>
</feature>
<evidence type="ECO:0000259" key="3">
    <source>
        <dbReference type="Pfam" id="PF10440"/>
    </source>
</evidence>
<name>A0A8J5KAX2_ZINOF</name>
<keyword evidence="5" id="KW-1185">Reference proteome</keyword>